<dbReference type="EMBL" id="JALLAZ020001465">
    <property type="protein sequence ID" value="KAL3774485.1"/>
    <property type="molecule type" value="Genomic_DNA"/>
</dbReference>
<dbReference type="Proteomes" id="UP001530315">
    <property type="component" value="Unassembled WGS sequence"/>
</dbReference>
<protein>
    <recommendedName>
        <fullName evidence="4">VOC domain-containing protein</fullName>
    </recommendedName>
</protein>
<dbReference type="Pfam" id="PF06945">
    <property type="entry name" value="DUF1289"/>
    <property type="match status" value="1"/>
</dbReference>
<dbReference type="AlphaFoldDB" id="A0ABD3NEZ4"/>
<dbReference type="SUPFAM" id="SSF54593">
    <property type="entry name" value="Glyoxalase/Bleomycin resistance protein/Dihydroxybiphenyl dioxygenase"/>
    <property type="match status" value="1"/>
</dbReference>
<dbReference type="PANTHER" id="PTHR21366:SF14">
    <property type="entry name" value="GLYOXALASE DOMAIN-CONTAINING PROTEIN 5"/>
    <property type="match status" value="1"/>
</dbReference>
<evidence type="ECO:0000313" key="2">
    <source>
        <dbReference type="EMBL" id="KAL3774485.1"/>
    </source>
</evidence>
<comment type="similarity">
    <text evidence="1">Belongs to the glyoxalase I family.</text>
</comment>
<gene>
    <name evidence="2" type="ORF">ACHAW5_000683</name>
</gene>
<evidence type="ECO:0000313" key="3">
    <source>
        <dbReference type="Proteomes" id="UP001530315"/>
    </source>
</evidence>
<dbReference type="InterPro" id="IPR029068">
    <property type="entry name" value="Glyas_Bleomycin-R_OHBP_Dase"/>
</dbReference>
<dbReference type="Gene3D" id="3.10.180.10">
    <property type="entry name" value="2,3-Dihydroxybiphenyl 1,2-Dioxygenase, domain 1"/>
    <property type="match status" value="1"/>
</dbReference>
<accession>A0ABD3NEZ4</accession>
<keyword evidence="3" id="KW-1185">Reference proteome</keyword>
<dbReference type="InterPro" id="IPR050383">
    <property type="entry name" value="GlyoxalaseI/FosfomycinResist"/>
</dbReference>
<evidence type="ECO:0008006" key="4">
    <source>
        <dbReference type="Google" id="ProtNLM"/>
    </source>
</evidence>
<sequence>MFDFYHRVLGCAIDEPRDDHVNRFGGALTHLRAGSCFIDLMAYDTAHLTEEGCEAVVRMHAGGEGLDSGKRIADVNMSPATSTLDHLCLRIDPFDKQRLLDYFDEENVDIIKRSTAGDARLGADGVGPSVYLRDPEGNVVELKGSPIRDSEIESVQVEKPSRMPNERVQKSRVNANAIVDSPNNKTATAKNSNTSGVPVSPCIRICRYNSAFYDGQVCIGCFREAYEIGMWQSMTSQQKSMTLLDAIDRCLDDDCSMGGIFDGAITMEELKQQFVYWSDLADSK</sequence>
<evidence type="ECO:0000256" key="1">
    <source>
        <dbReference type="ARBA" id="ARBA00010363"/>
    </source>
</evidence>
<organism evidence="2 3">
    <name type="scientific">Stephanodiscus triporus</name>
    <dbReference type="NCBI Taxonomy" id="2934178"/>
    <lineage>
        <taxon>Eukaryota</taxon>
        <taxon>Sar</taxon>
        <taxon>Stramenopiles</taxon>
        <taxon>Ochrophyta</taxon>
        <taxon>Bacillariophyta</taxon>
        <taxon>Coscinodiscophyceae</taxon>
        <taxon>Thalassiosirophycidae</taxon>
        <taxon>Stephanodiscales</taxon>
        <taxon>Stephanodiscaceae</taxon>
        <taxon>Stephanodiscus</taxon>
    </lineage>
</organism>
<dbReference type="InterPro" id="IPR010710">
    <property type="entry name" value="DUF1289"/>
</dbReference>
<name>A0ABD3NEZ4_9STRA</name>
<dbReference type="PANTHER" id="PTHR21366">
    <property type="entry name" value="GLYOXALASE FAMILY PROTEIN"/>
    <property type="match status" value="1"/>
</dbReference>
<comment type="caution">
    <text evidence="2">The sequence shown here is derived from an EMBL/GenBank/DDBJ whole genome shotgun (WGS) entry which is preliminary data.</text>
</comment>
<reference evidence="2 3" key="1">
    <citation type="submission" date="2024-10" db="EMBL/GenBank/DDBJ databases">
        <title>Updated reference genomes for cyclostephanoid diatoms.</title>
        <authorList>
            <person name="Roberts W.R."/>
            <person name="Alverson A.J."/>
        </authorList>
    </citation>
    <scope>NUCLEOTIDE SEQUENCE [LARGE SCALE GENOMIC DNA]</scope>
    <source>
        <strain evidence="2 3">AJA276-08</strain>
    </source>
</reference>
<proteinExistence type="inferred from homology"/>